<evidence type="ECO:0000256" key="1">
    <source>
        <dbReference type="ARBA" id="ARBA00004141"/>
    </source>
</evidence>
<sequence>MSSVKEGKTGVFEDEFSIRKANAKKLAAGYTKQKRFMECCYLSFATYLWFTQFIIVARYFVHSGEVNLVHLAWSPLMVFFAMTLADFIGGMAHWGLDTWGTPETVVFGKFIRSFREHHVDQVAMTKHDFIETNADTTLPLIPVLLLQRYYLFSANTHGKYEYNIDSENVGRHVFLLTLTIFIAITNEVHKWSHMAKPPALARFLMRCHLILTPRVHRKHHRGNFDISYCITTGWLNGFLDAVNFWRLAESVVTALTGALPRANDQNLLGK</sequence>
<dbReference type="VEuPathDB" id="TriTrypDB:TcBrA4_0047300"/>
<comment type="caution">
    <text evidence="8">The sequence shown here is derived from an EMBL/GenBank/DDBJ whole genome shotgun (WGS) entry which is preliminary data.</text>
</comment>
<evidence type="ECO:0000256" key="2">
    <source>
        <dbReference type="ARBA" id="ARBA00007620"/>
    </source>
</evidence>
<dbReference type="PANTHER" id="PTHR48230">
    <property type="match status" value="1"/>
</dbReference>
<dbReference type="VEuPathDB" id="TriTrypDB:Tc_MARK_5597"/>
<dbReference type="PANTHER" id="PTHR48230:SF1">
    <property type="entry name" value="LIPID DESATURASE DOMAIN-CONTAINING PROTEIN"/>
    <property type="match status" value="1"/>
</dbReference>
<keyword evidence="5 6" id="KW-0472">Membrane</keyword>
<protein>
    <submittedName>
        <fullName evidence="8">Putative ubiquitin-conjugating enzyme variant Kua</fullName>
    </submittedName>
</protein>
<organism evidence="8 9">
    <name type="scientific">Trypanosoma cruzi</name>
    <dbReference type="NCBI Taxonomy" id="5693"/>
    <lineage>
        <taxon>Eukaryota</taxon>
        <taxon>Discoba</taxon>
        <taxon>Euglenozoa</taxon>
        <taxon>Kinetoplastea</taxon>
        <taxon>Metakinetoplastina</taxon>
        <taxon>Trypanosomatida</taxon>
        <taxon>Trypanosomatidae</taxon>
        <taxon>Trypanosoma</taxon>
        <taxon>Schizotrypanum</taxon>
    </lineage>
</organism>
<dbReference type="UniPathway" id="UPA00199"/>
<feature type="transmembrane region" description="Helical" evidence="6">
    <location>
        <begin position="67"/>
        <end position="88"/>
    </location>
</feature>
<dbReference type="VEuPathDB" id="TriTrypDB:BCY84_20435"/>
<proteinExistence type="inferred from homology"/>
<feature type="domain" description="Lipid desaturase" evidence="7">
    <location>
        <begin position="82"/>
        <end position="262"/>
    </location>
</feature>
<dbReference type="InterPro" id="IPR019547">
    <property type="entry name" value="Lipid_desat"/>
</dbReference>
<accession>A0A2V2UZT5</accession>
<evidence type="ECO:0000256" key="6">
    <source>
        <dbReference type="SAM" id="Phobius"/>
    </source>
</evidence>
<dbReference type="Proteomes" id="UP000246121">
    <property type="component" value="Unassembled WGS sequence"/>
</dbReference>
<evidence type="ECO:0000259" key="7">
    <source>
        <dbReference type="Pfam" id="PF10520"/>
    </source>
</evidence>
<dbReference type="GO" id="GO:0016020">
    <property type="term" value="C:membrane"/>
    <property type="evidence" value="ECO:0007669"/>
    <property type="project" value="UniProtKB-SubCell"/>
</dbReference>
<dbReference type="VEuPathDB" id="TriTrypDB:TcCL_NonESM13289"/>
<dbReference type="OrthoDB" id="5103at2759"/>
<dbReference type="Pfam" id="PF10520">
    <property type="entry name" value="Lipid_desat"/>
    <property type="match status" value="1"/>
</dbReference>
<evidence type="ECO:0000256" key="5">
    <source>
        <dbReference type="ARBA" id="ARBA00023136"/>
    </source>
</evidence>
<dbReference type="EMBL" id="PRFA01000058">
    <property type="protein sequence ID" value="PWU89620.1"/>
    <property type="molecule type" value="Genomic_DNA"/>
</dbReference>
<dbReference type="AlphaFoldDB" id="A0A2V2UZT5"/>
<dbReference type="VEuPathDB" id="TriTrypDB:ECC02_009496"/>
<feature type="transmembrane region" description="Helical" evidence="6">
    <location>
        <begin position="39"/>
        <end position="61"/>
    </location>
</feature>
<evidence type="ECO:0000256" key="4">
    <source>
        <dbReference type="ARBA" id="ARBA00022989"/>
    </source>
</evidence>
<comment type="subcellular location">
    <subcellularLocation>
        <location evidence="1">Membrane</location>
        <topology evidence="1">Multi-pass membrane protein</topology>
    </subcellularLocation>
</comment>
<dbReference type="VEuPathDB" id="TriTrypDB:TcG_02576"/>
<gene>
    <name evidence="8" type="ORF">C4B63_58g126</name>
</gene>
<evidence type="ECO:0000313" key="8">
    <source>
        <dbReference type="EMBL" id="PWU89620.1"/>
    </source>
</evidence>
<dbReference type="GO" id="GO:0006631">
    <property type="term" value="P:fatty acid metabolic process"/>
    <property type="evidence" value="ECO:0007669"/>
    <property type="project" value="UniProtKB-UniPathway"/>
</dbReference>
<dbReference type="VEuPathDB" id="TriTrypDB:C4B63_58g126"/>
<dbReference type="VEuPathDB" id="TriTrypDB:TCSYLVIO_006839"/>
<comment type="similarity">
    <text evidence="2">Belongs to the fatty acid desaturase CarF family.</text>
</comment>
<evidence type="ECO:0000313" key="9">
    <source>
        <dbReference type="Proteomes" id="UP000246121"/>
    </source>
</evidence>
<dbReference type="VEuPathDB" id="TriTrypDB:TCDM_04669"/>
<keyword evidence="4 6" id="KW-1133">Transmembrane helix</keyword>
<dbReference type="InterPro" id="IPR053335">
    <property type="entry name" value="Fatty_acid_desaturase_CarF"/>
</dbReference>
<keyword evidence="3 6" id="KW-0812">Transmembrane</keyword>
<evidence type="ECO:0000256" key="3">
    <source>
        <dbReference type="ARBA" id="ARBA00022692"/>
    </source>
</evidence>
<reference evidence="8 9" key="1">
    <citation type="journal article" date="2018" name="Microb. Genom.">
        <title>Expanding an expanded genome: long-read sequencing of Trypanosoma cruzi.</title>
        <authorList>
            <person name="Berna L."/>
            <person name="Rodriguez M."/>
            <person name="Chiribao M.L."/>
            <person name="Parodi-Talice A."/>
            <person name="Pita S."/>
            <person name="Rijo G."/>
            <person name="Alvarez-Valin F."/>
            <person name="Robello C."/>
        </authorList>
    </citation>
    <scope>NUCLEOTIDE SEQUENCE [LARGE SCALE GENOMIC DNA]</scope>
    <source>
        <strain evidence="8 9">Dm28c</strain>
    </source>
</reference>
<name>A0A2V2UZT5_TRYCR</name>
<dbReference type="VEuPathDB" id="TriTrypDB:TcCLB.511367.210"/>
<dbReference type="VEuPathDB" id="TriTrypDB:C3747_271g41"/>